<dbReference type="RefSeq" id="WP_139170481.1">
    <property type="nucleotide sequence ID" value="NZ_FNEB01000002.1"/>
</dbReference>
<reference evidence="1 2" key="1">
    <citation type="submission" date="2016-10" db="EMBL/GenBank/DDBJ databases">
        <authorList>
            <person name="de Groot N.N."/>
        </authorList>
    </citation>
    <scope>NUCLEOTIDE SEQUENCE [LARGE SCALE GENOMIC DNA]</scope>
    <source>
        <strain evidence="1 2">DSM 28010</strain>
    </source>
</reference>
<proteinExistence type="predicted"/>
<dbReference type="Proteomes" id="UP000199340">
    <property type="component" value="Unassembled WGS sequence"/>
</dbReference>
<evidence type="ECO:0000313" key="1">
    <source>
        <dbReference type="EMBL" id="SDI39324.1"/>
    </source>
</evidence>
<organism evidence="1 2">
    <name type="scientific">Lutimaribacter saemankumensis</name>
    <dbReference type="NCBI Taxonomy" id="490829"/>
    <lineage>
        <taxon>Bacteria</taxon>
        <taxon>Pseudomonadati</taxon>
        <taxon>Pseudomonadota</taxon>
        <taxon>Alphaproteobacteria</taxon>
        <taxon>Rhodobacterales</taxon>
        <taxon>Roseobacteraceae</taxon>
        <taxon>Lutimaribacter</taxon>
    </lineage>
</organism>
<dbReference type="STRING" id="490829.SAMN05421850_102431"/>
<accession>A0A1G8K7B9</accession>
<name>A0A1G8K7B9_9RHOB</name>
<dbReference type="EMBL" id="FNEB01000002">
    <property type="protein sequence ID" value="SDI39324.1"/>
    <property type="molecule type" value="Genomic_DNA"/>
</dbReference>
<evidence type="ECO:0000313" key="2">
    <source>
        <dbReference type="Proteomes" id="UP000199340"/>
    </source>
</evidence>
<sequence length="100" mass="11375">MQSEQRDIGDIVHERWLDFTQTLGEDGVFEDDIIASMRFMAEICNTHFGDQATAKGFTQIVRGAFPYRKEAENWEQILDQEFGCIFSDSAIGQASSKALY</sequence>
<dbReference type="OrthoDB" id="9800901at2"/>
<protein>
    <submittedName>
        <fullName evidence="1">Uncharacterized protein</fullName>
    </submittedName>
</protein>
<dbReference type="AlphaFoldDB" id="A0A1G8K7B9"/>
<keyword evidence="2" id="KW-1185">Reference proteome</keyword>
<gene>
    <name evidence="1" type="ORF">SAMN05421850_102431</name>
</gene>